<dbReference type="GO" id="GO:1902600">
    <property type="term" value="P:proton transmembrane transport"/>
    <property type="evidence" value="ECO:0007669"/>
    <property type="project" value="InterPro"/>
</dbReference>
<keyword evidence="10" id="KW-0406">Ion transport</keyword>
<comment type="subcellular location">
    <subcellularLocation>
        <location evidence="1">Endomembrane system</location>
        <topology evidence="1">Multi-pass membrane protein</topology>
    </subcellularLocation>
</comment>
<reference evidence="14 15" key="1">
    <citation type="submission" date="2019-10" db="EMBL/GenBank/DDBJ databases">
        <title>Rudanella paleaurantiibacter sp. nov., isolated from sludge.</title>
        <authorList>
            <person name="Xu S.Q."/>
        </authorList>
    </citation>
    <scope>NUCLEOTIDE SEQUENCE [LARGE SCALE GENOMIC DNA]</scope>
    <source>
        <strain evidence="14 15">HX-22-17</strain>
    </source>
</reference>
<evidence type="ECO:0000256" key="10">
    <source>
        <dbReference type="ARBA" id="ARBA00023065"/>
    </source>
</evidence>
<dbReference type="InterPro" id="IPR006036">
    <property type="entry name" value="K_uptake_TrkA"/>
</dbReference>
<feature type="transmembrane region" description="Helical" evidence="12">
    <location>
        <begin position="31"/>
        <end position="50"/>
    </location>
</feature>
<dbReference type="FunFam" id="3.40.50.720:FF:000036">
    <property type="entry name" value="Glutathione-regulated potassium-efflux system protein KefB"/>
    <property type="match status" value="1"/>
</dbReference>
<name>A0A7J5U0I1_9BACT</name>
<feature type="transmembrane region" description="Helical" evidence="12">
    <location>
        <begin position="337"/>
        <end position="356"/>
    </location>
</feature>
<evidence type="ECO:0000313" key="15">
    <source>
        <dbReference type="Proteomes" id="UP000488299"/>
    </source>
</evidence>
<feature type="transmembrane region" description="Helical" evidence="12">
    <location>
        <begin position="250"/>
        <end position="268"/>
    </location>
</feature>
<evidence type="ECO:0000259" key="13">
    <source>
        <dbReference type="PROSITE" id="PS51201"/>
    </source>
</evidence>
<dbReference type="Gene3D" id="3.40.50.720">
    <property type="entry name" value="NAD(P)-binding Rossmann-like Domain"/>
    <property type="match status" value="1"/>
</dbReference>
<dbReference type="Pfam" id="PF00999">
    <property type="entry name" value="Na_H_Exchanger"/>
    <property type="match status" value="1"/>
</dbReference>
<dbReference type="SUPFAM" id="SSF51735">
    <property type="entry name" value="NAD(P)-binding Rossmann-fold domains"/>
    <property type="match status" value="1"/>
</dbReference>
<feature type="transmembrane region" description="Helical" evidence="12">
    <location>
        <begin position="306"/>
        <end position="325"/>
    </location>
</feature>
<proteinExistence type="inferred from homology"/>
<evidence type="ECO:0000256" key="12">
    <source>
        <dbReference type="SAM" id="Phobius"/>
    </source>
</evidence>
<feature type="transmembrane region" description="Helical" evidence="12">
    <location>
        <begin position="225"/>
        <end position="244"/>
    </location>
</feature>
<feature type="transmembrane region" description="Helical" evidence="12">
    <location>
        <begin position="116"/>
        <end position="135"/>
    </location>
</feature>
<keyword evidence="8" id="KW-0630">Potassium</keyword>
<keyword evidence="9 12" id="KW-1133">Transmembrane helix</keyword>
<feature type="transmembrane region" description="Helical" evidence="12">
    <location>
        <begin position="147"/>
        <end position="173"/>
    </location>
</feature>
<dbReference type="GO" id="GO:0015079">
    <property type="term" value="F:potassium ion transmembrane transporter activity"/>
    <property type="evidence" value="ECO:0007669"/>
    <property type="project" value="InterPro"/>
</dbReference>
<keyword evidence="11 12" id="KW-0472">Membrane</keyword>
<keyword evidence="6" id="KW-0633">Potassium transport</keyword>
<dbReference type="RefSeq" id="WP_152124239.1">
    <property type="nucleotide sequence ID" value="NZ_WELI01000003.1"/>
</dbReference>
<dbReference type="InterPro" id="IPR038770">
    <property type="entry name" value="Na+/solute_symporter_sf"/>
</dbReference>
<evidence type="ECO:0000256" key="9">
    <source>
        <dbReference type="ARBA" id="ARBA00022989"/>
    </source>
</evidence>
<dbReference type="InterPro" id="IPR004771">
    <property type="entry name" value="K/H_exchanger"/>
</dbReference>
<dbReference type="GO" id="GO:0012505">
    <property type="term" value="C:endomembrane system"/>
    <property type="evidence" value="ECO:0007669"/>
    <property type="project" value="UniProtKB-SubCell"/>
</dbReference>
<evidence type="ECO:0000256" key="4">
    <source>
        <dbReference type="ARBA" id="ARBA00022449"/>
    </source>
</evidence>
<dbReference type="PRINTS" id="PR00335">
    <property type="entry name" value="KUPTAKETRKA"/>
</dbReference>
<feature type="transmembrane region" description="Helical" evidence="12">
    <location>
        <begin position="193"/>
        <end position="213"/>
    </location>
</feature>
<evidence type="ECO:0000256" key="8">
    <source>
        <dbReference type="ARBA" id="ARBA00022958"/>
    </source>
</evidence>
<evidence type="ECO:0000256" key="7">
    <source>
        <dbReference type="ARBA" id="ARBA00022692"/>
    </source>
</evidence>
<feature type="transmembrane region" description="Helical" evidence="12">
    <location>
        <begin position="280"/>
        <end position="300"/>
    </location>
</feature>
<dbReference type="InterPro" id="IPR036291">
    <property type="entry name" value="NAD(P)-bd_dom_sf"/>
</dbReference>
<sequence>MSQSVLIQAVVYLAAAVVCVPIAKRLGLGSVLGYLLAGVLIGPAGLELIGTEGQDVMHYAEFGVVIMLFLIGLELEPELLWRMRTAILGLGGFQVLLTMLGGMGLAMLAGLAWQPALATGMILAMSSTAIVLQMLKEKGLTESSAGRSAFAVLLFQDIAVIPILAVMPLLQIYPIVATGAEGHHSLVEHLPGLLRVLVVVGSVGGVVALGRFGMRPIFRVIAGTGLREVFIATALLLVVGVALLMELVGLSPALGAFVAGVVLANSEYKRELESDIDPFRGLLLGLFFIAVGTSIDIALIAANVGVVMGIVLTIMVLKAAVLWGLGGRFKLGTDQNLIFSLALCQVGEFAFVLLSFAQQNGILATDTVGLLTASVALTMALTPVLMLVNERWLLPRLGTRDKPGRTEDAVEEKNPVIIAGFGPFGNTVGRFLRANNVGTTVLDMDSDRVDLLRKIGLKVYYGDASRYDLLRAAGADDARLIVVALDTTEQSVELVETVRKHFPHLQILARAMDWSDAYELVDAQVPHTRVYRETLDTSVRMGVDVLRELGVRAYHAQRAAHLFIKQDLTHLDELARVRHDEKLYFNTTRRQLREIEQLMEFNEKNRWLKEINDGWDTETLRAEVKSIK</sequence>
<evidence type="ECO:0000256" key="3">
    <source>
        <dbReference type="ARBA" id="ARBA00022448"/>
    </source>
</evidence>
<feature type="transmembrane region" description="Helical" evidence="12">
    <location>
        <begin position="56"/>
        <end position="75"/>
    </location>
</feature>
<protein>
    <submittedName>
        <fullName evidence="14">Potassium transporter</fullName>
    </submittedName>
</protein>
<dbReference type="InterPro" id="IPR006153">
    <property type="entry name" value="Cation/H_exchanger_TM"/>
</dbReference>
<feature type="transmembrane region" description="Helical" evidence="12">
    <location>
        <begin position="368"/>
        <end position="388"/>
    </location>
</feature>
<dbReference type="Gene3D" id="1.20.1530.20">
    <property type="match status" value="1"/>
</dbReference>
<keyword evidence="4" id="KW-0050">Antiport</keyword>
<evidence type="ECO:0000256" key="11">
    <source>
        <dbReference type="ARBA" id="ARBA00023136"/>
    </source>
</evidence>
<dbReference type="GO" id="GO:0015297">
    <property type="term" value="F:antiporter activity"/>
    <property type="evidence" value="ECO:0007669"/>
    <property type="project" value="UniProtKB-KW"/>
</dbReference>
<dbReference type="Proteomes" id="UP000488299">
    <property type="component" value="Unassembled WGS sequence"/>
</dbReference>
<keyword evidence="5" id="KW-1003">Cell membrane</keyword>
<evidence type="ECO:0000256" key="2">
    <source>
        <dbReference type="ARBA" id="ARBA00005551"/>
    </source>
</evidence>
<keyword evidence="3" id="KW-0813">Transport</keyword>
<dbReference type="InterPro" id="IPR003148">
    <property type="entry name" value="RCK_N"/>
</dbReference>
<dbReference type="NCBIfam" id="TIGR00932">
    <property type="entry name" value="2a37"/>
    <property type="match status" value="1"/>
</dbReference>
<comment type="caution">
    <text evidence="14">The sequence shown here is derived from an EMBL/GenBank/DDBJ whole genome shotgun (WGS) entry which is preliminary data.</text>
</comment>
<gene>
    <name evidence="14" type="ORF">F5984_10700</name>
</gene>
<evidence type="ECO:0000256" key="6">
    <source>
        <dbReference type="ARBA" id="ARBA00022538"/>
    </source>
</evidence>
<feature type="transmembrane region" description="Helical" evidence="12">
    <location>
        <begin position="87"/>
        <end position="110"/>
    </location>
</feature>
<dbReference type="EMBL" id="WELI01000003">
    <property type="protein sequence ID" value="KAB7731262.1"/>
    <property type="molecule type" value="Genomic_DNA"/>
</dbReference>
<dbReference type="GO" id="GO:0005886">
    <property type="term" value="C:plasma membrane"/>
    <property type="evidence" value="ECO:0007669"/>
    <property type="project" value="InterPro"/>
</dbReference>
<evidence type="ECO:0000256" key="1">
    <source>
        <dbReference type="ARBA" id="ARBA00004127"/>
    </source>
</evidence>
<dbReference type="PANTHER" id="PTHR46157">
    <property type="entry name" value="K(+) EFFLUX ANTIPORTER 3, CHLOROPLASTIC"/>
    <property type="match status" value="1"/>
</dbReference>
<keyword evidence="15" id="KW-1185">Reference proteome</keyword>
<comment type="similarity">
    <text evidence="2">Belongs to the monovalent cation:proton antiporter 2 (CPA2) transporter (TC 2.A.37) family.</text>
</comment>
<keyword evidence="7 12" id="KW-0812">Transmembrane</keyword>
<dbReference type="Pfam" id="PF02254">
    <property type="entry name" value="TrkA_N"/>
    <property type="match status" value="1"/>
</dbReference>
<feature type="transmembrane region" description="Helical" evidence="12">
    <location>
        <begin position="6"/>
        <end position="24"/>
    </location>
</feature>
<dbReference type="PROSITE" id="PS51201">
    <property type="entry name" value="RCK_N"/>
    <property type="match status" value="1"/>
</dbReference>
<dbReference type="AlphaFoldDB" id="A0A7J5U0I1"/>
<evidence type="ECO:0000313" key="14">
    <source>
        <dbReference type="EMBL" id="KAB7731262.1"/>
    </source>
</evidence>
<dbReference type="PANTHER" id="PTHR46157:SF4">
    <property type="entry name" value="K(+) EFFLUX ANTIPORTER 3, CHLOROPLASTIC"/>
    <property type="match status" value="1"/>
</dbReference>
<evidence type="ECO:0000256" key="5">
    <source>
        <dbReference type="ARBA" id="ARBA00022475"/>
    </source>
</evidence>
<accession>A0A7J5U0I1</accession>
<organism evidence="14 15">
    <name type="scientific">Rudanella paleaurantiibacter</name>
    <dbReference type="NCBI Taxonomy" id="2614655"/>
    <lineage>
        <taxon>Bacteria</taxon>
        <taxon>Pseudomonadati</taxon>
        <taxon>Bacteroidota</taxon>
        <taxon>Cytophagia</taxon>
        <taxon>Cytophagales</taxon>
        <taxon>Cytophagaceae</taxon>
        <taxon>Rudanella</taxon>
    </lineage>
</organism>
<feature type="domain" description="RCK N-terminal" evidence="13">
    <location>
        <begin position="413"/>
        <end position="539"/>
    </location>
</feature>